<evidence type="ECO:0000313" key="3">
    <source>
        <dbReference type="EMBL" id="CAG8824153.1"/>
    </source>
</evidence>
<keyword evidence="1" id="KW-0067">ATP-binding</keyword>
<dbReference type="Proteomes" id="UP000789901">
    <property type="component" value="Unassembled WGS sequence"/>
</dbReference>
<accession>A0ABN7WA56</accession>
<evidence type="ECO:0000256" key="1">
    <source>
        <dbReference type="PROSITE-ProRule" id="PRU10141"/>
    </source>
</evidence>
<name>A0ABN7WA56_GIGMA</name>
<dbReference type="PROSITE" id="PS00107">
    <property type="entry name" value="PROTEIN_KINASE_ATP"/>
    <property type="match status" value="1"/>
</dbReference>
<sequence length="62" mass="7469">KWLEENKKCLNYYDHKKFKVIKKLGEGSFGTVHQYFWVENDFMVALKSSKFDTFPKFISEVN</sequence>
<dbReference type="InterPro" id="IPR017441">
    <property type="entry name" value="Protein_kinase_ATP_BS"/>
</dbReference>
<dbReference type="InterPro" id="IPR000719">
    <property type="entry name" value="Prot_kinase_dom"/>
</dbReference>
<proteinExistence type="predicted"/>
<keyword evidence="4" id="KW-1185">Reference proteome</keyword>
<organism evidence="3 4">
    <name type="scientific">Gigaspora margarita</name>
    <dbReference type="NCBI Taxonomy" id="4874"/>
    <lineage>
        <taxon>Eukaryota</taxon>
        <taxon>Fungi</taxon>
        <taxon>Fungi incertae sedis</taxon>
        <taxon>Mucoromycota</taxon>
        <taxon>Glomeromycotina</taxon>
        <taxon>Glomeromycetes</taxon>
        <taxon>Diversisporales</taxon>
        <taxon>Gigasporaceae</taxon>
        <taxon>Gigaspora</taxon>
    </lineage>
</organism>
<evidence type="ECO:0000259" key="2">
    <source>
        <dbReference type="PROSITE" id="PS50011"/>
    </source>
</evidence>
<dbReference type="EMBL" id="CAJVQB010036570">
    <property type="protein sequence ID" value="CAG8824153.1"/>
    <property type="molecule type" value="Genomic_DNA"/>
</dbReference>
<evidence type="ECO:0000313" key="4">
    <source>
        <dbReference type="Proteomes" id="UP000789901"/>
    </source>
</evidence>
<gene>
    <name evidence="3" type="ORF">GMARGA_LOCUS28508</name>
</gene>
<dbReference type="PROSITE" id="PS50011">
    <property type="entry name" value="PROTEIN_KINASE_DOM"/>
    <property type="match status" value="1"/>
</dbReference>
<keyword evidence="1" id="KW-0547">Nucleotide-binding</keyword>
<protein>
    <submittedName>
        <fullName evidence="3">44315_t:CDS:1</fullName>
    </submittedName>
</protein>
<dbReference type="Gene3D" id="3.30.200.20">
    <property type="entry name" value="Phosphorylase Kinase, domain 1"/>
    <property type="match status" value="1"/>
</dbReference>
<dbReference type="InterPro" id="IPR011009">
    <property type="entry name" value="Kinase-like_dom_sf"/>
</dbReference>
<dbReference type="SUPFAM" id="SSF56112">
    <property type="entry name" value="Protein kinase-like (PK-like)"/>
    <property type="match status" value="1"/>
</dbReference>
<reference evidence="3 4" key="1">
    <citation type="submission" date="2021-06" db="EMBL/GenBank/DDBJ databases">
        <authorList>
            <person name="Kallberg Y."/>
            <person name="Tangrot J."/>
            <person name="Rosling A."/>
        </authorList>
    </citation>
    <scope>NUCLEOTIDE SEQUENCE [LARGE SCALE GENOMIC DNA]</scope>
    <source>
        <strain evidence="3 4">120-4 pot B 10/14</strain>
    </source>
</reference>
<feature type="non-terminal residue" evidence="3">
    <location>
        <position position="1"/>
    </location>
</feature>
<feature type="domain" description="Protein kinase" evidence="2">
    <location>
        <begin position="18"/>
        <end position="62"/>
    </location>
</feature>
<comment type="caution">
    <text evidence="3">The sequence shown here is derived from an EMBL/GenBank/DDBJ whole genome shotgun (WGS) entry which is preliminary data.</text>
</comment>
<feature type="binding site" evidence="1">
    <location>
        <position position="47"/>
    </location>
    <ligand>
        <name>ATP</name>
        <dbReference type="ChEBI" id="CHEBI:30616"/>
    </ligand>
</feature>